<dbReference type="InterPro" id="IPR017978">
    <property type="entry name" value="GPCR_3_C"/>
</dbReference>
<evidence type="ECO:0000256" key="18">
    <source>
        <dbReference type="SAM" id="Phobius"/>
    </source>
</evidence>
<reference evidence="21" key="1">
    <citation type="submission" date="2025-08" db="UniProtKB">
        <authorList>
            <consortium name="RefSeq"/>
        </authorList>
    </citation>
    <scope>IDENTIFICATION</scope>
    <source>
        <tissue evidence="21">Whole sample</tissue>
    </source>
</reference>
<dbReference type="GO" id="GO:0004930">
    <property type="term" value="F:G protein-coupled receptor activity"/>
    <property type="evidence" value="ECO:0007669"/>
    <property type="project" value="UniProtKB-KW"/>
</dbReference>
<dbReference type="CDD" id="cd15293">
    <property type="entry name" value="7tmC_GPR158-like"/>
    <property type="match status" value="1"/>
</dbReference>
<keyword evidence="3" id="KW-1003">Cell membrane</keyword>
<keyword evidence="12" id="KW-0325">Glycoprotein</keyword>
<feature type="compositionally biased region" description="Basic and acidic residues" evidence="17">
    <location>
        <begin position="769"/>
        <end position="785"/>
    </location>
</feature>
<evidence type="ECO:0000256" key="3">
    <source>
        <dbReference type="ARBA" id="ARBA00022475"/>
    </source>
</evidence>
<keyword evidence="10" id="KW-1015">Disulfide bond</keyword>
<evidence type="ECO:0000256" key="6">
    <source>
        <dbReference type="ARBA" id="ARBA00022989"/>
    </source>
</evidence>
<gene>
    <name evidence="21" type="primary">LOC111124167</name>
</gene>
<evidence type="ECO:0000256" key="16">
    <source>
        <dbReference type="ARBA" id="ARBA00034104"/>
    </source>
</evidence>
<sequence length="823" mass="94498">MDLCGFAWKYIYYVPLLVELMLLNALHLAGGETIQRRDSKKYPFHVPITDWSNSTEEEGPGPFTPISIQSSLALHYIDSVIRNPGKTCRYNRSAVTLDSFKLNIVNTSFCKLYSSHAKQVVRIAKSLTGLLVDHNSLKVAKQINSHKNFLYELIKTTLFEYSQIAGSGIAFDNDTFLYMTNSDSGNPPGFQNLSNRYNFTEAEFYSIPAKRNYTDRWNQRNVSSNTVCVPPLDQQDGYWTDPYFDCMNLEKWIITYSVPFFHRPNEKPVFSGVIMIDIDLNQSDVNQCARDQQLFSGSNKCSETTQCVHIPGGGLKAGNYKCVCQKGYYFPDKNSTNKSFPGSELEQAFLDSWYNKTTLSNTGYQCLPCPAACENCVDNTPCMAEYNVLLRGIPLGIQSFCITVTIVIGVVVLRLRKSKVMVASMWILLEMVLIGAVLLYATWHFLSSIQQSVRWSNTFVRNNIQYFEPTTTICIMIPWFREMGFAVVYGSLVLKVYRLLSEFQSRKAHRVHVRDKDLLKYLCCVIIVVLGYMSAWTTVTYDHLNTGEVILEYGVTKDNLEYVVCKSGWWEYVVEIAELLFLLFGIYLCYRVRAAPSDFAEGTYITAAICYEAVFSIVFYVLRHIYLTDLHPDYLFLMSFIRCQLTVTITLLLVFGPKLLYAHRPPDDLHHRSRAYSSSDVQENMSPESMKLNVGISSNGDVDVAEISLADMDPEDIRAELKRLYTQLQVYKTRIMRKDNPHISKRRGGRKQTHRRFSIQPFHLKSRHERSCPVEHEHEISKTPEESTNSAEMSIFEPGIKEENPERERENKKEHCTVTFKMR</sequence>
<evidence type="ECO:0000256" key="17">
    <source>
        <dbReference type="SAM" id="MobiDB-lite"/>
    </source>
</evidence>
<dbReference type="GO" id="GO:0043005">
    <property type="term" value="C:neuron projection"/>
    <property type="evidence" value="ECO:0007669"/>
    <property type="project" value="UniProtKB-SubCell"/>
</dbReference>
<dbReference type="AlphaFoldDB" id="A0A8B8D3S4"/>
<evidence type="ECO:0000256" key="13">
    <source>
        <dbReference type="ARBA" id="ARBA00023224"/>
    </source>
</evidence>
<evidence type="ECO:0000256" key="1">
    <source>
        <dbReference type="ARBA" id="ARBA00004487"/>
    </source>
</evidence>
<feature type="region of interest" description="Disordered" evidence="17">
    <location>
        <begin position="765"/>
        <end position="823"/>
    </location>
</feature>
<evidence type="ECO:0000313" key="21">
    <source>
        <dbReference type="RefSeq" id="XP_022322738.1"/>
    </source>
</evidence>
<evidence type="ECO:0000256" key="2">
    <source>
        <dbReference type="ARBA" id="ARBA00007242"/>
    </source>
</evidence>
<keyword evidence="6 18" id="KW-1133">Transmembrane helix</keyword>
<dbReference type="GO" id="GO:0045211">
    <property type="term" value="C:postsynaptic membrane"/>
    <property type="evidence" value="ECO:0007669"/>
    <property type="project" value="UniProtKB-SubCell"/>
</dbReference>
<evidence type="ECO:0000256" key="5">
    <source>
        <dbReference type="ARBA" id="ARBA00022729"/>
    </source>
</evidence>
<name>A0A8B8D3S4_CRAVI</name>
<evidence type="ECO:0000256" key="10">
    <source>
        <dbReference type="ARBA" id="ARBA00023157"/>
    </source>
</evidence>
<feature type="transmembrane region" description="Helical" evidence="18">
    <location>
        <begin position="425"/>
        <end position="446"/>
    </location>
</feature>
<dbReference type="InterPro" id="IPR009030">
    <property type="entry name" value="Growth_fac_rcpt_cys_sf"/>
</dbReference>
<keyword evidence="13" id="KW-0807">Transducer</keyword>
<feature type="transmembrane region" description="Helical" evidence="18">
    <location>
        <begin position="634"/>
        <end position="655"/>
    </location>
</feature>
<feature type="transmembrane region" description="Helical" evidence="18">
    <location>
        <begin position="569"/>
        <end position="590"/>
    </location>
</feature>
<dbReference type="OrthoDB" id="5823771at2759"/>
<dbReference type="SUPFAM" id="SSF57184">
    <property type="entry name" value="Growth factor receptor domain"/>
    <property type="match status" value="1"/>
</dbReference>
<dbReference type="PROSITE" id="PS50259">
    <property type="entry name" value="G_PROTEIN_RECEP_F3_4"/>
    <property type="match status" value="1"/>
</dbReference>
<comment type="subcellular location">
    <subcellularLocation>
        <location evidence="1">Cell projection</location>
        <location evidence="1">Neuron projection</location>
    </subcellularLocation>
    <subcellularLocation>
        <location evidence="16">Postsynaptic cell membrane</location>
        <topology evidence="16">Multi-pass membrane protein</topology>
    </subcellularLocation>
</comment>
<dbReference type="Pfam" id="PF22572">
    <property type="entry name" value="GPR158_179_EC"/>
    <property type="match status" value="1"/>
</dbReference>
<feature type="transmembrane region" description="Helical" evidence="18">
    <location>
        <begin position="388"/>
        <end position="413"/>
    </location>
</feature>
<comment type="similarity">
    <text evidence="2">Belongs to the G-protein coupled receptor 3 family.</text>
</comment>
<evidence type="ECO:0000256" key="11">
    <source>
        <dbReference type="ARBA" id="ARBA00023170"/>
    </source>
</evidence>
<dbReference type="Proteomes" id="UP000694844">
    <property type="component" value="Chromosome 3"/>
</dbReference>
<feature type="transmembrane region" description="Helical" evidence="18">
    <location>
        <begin position="602"/>
        <end position="622"/>
    </location>
</feature>
<evidence type="ECO:0000256" key="14">
    <source>
        <dbReference type="ARBA" id="ARBA00023257"/>
    </source>
</evidence>
<accession>A0A8B8D3S4</accession>
<dbReference type="KEGG" id="cvn:111124167"/>
<feature type="transmembrane region" description="Helical" evidence="18">
    <location>
        <begin position="518"/>
        <end position="536"/>
    </location>
</feature>
<feature type="transmembrane region" description="Helical" evidence="18">
    <location>
        <begin position="479"/>
        <end position="497"/>
    </location>
</feature>
<organism evidence="20 21">
    <name type="scientific">Crassostrea virginica</name>
    <name type="common">Eastern oyster</name>
    <dbReference type="NCBI Taxonomy" id="6565"/>
    <lineage>
        <taxon>Eukaryota</taxon>
        <taxon>Metazoa</taxon>
        <taxon>Spiralia</taxon>
        <taxon>Lophotrochozoa</taxon>
        <taxon>Mollusca</taxon>
        <taxon>Bivalvia</taxon>
        <taxon>Autobranchia</taxon>
        <taxon>Pteriomorphia</taxon>
        <taxon>Ostreida</taxon>
        <taxon>Ostreoidea</taxon>
        <taxon>Ostreidae</taxon>
        <taxon>Crassostrea</taxon>
    </lineage>
</organism>
<feature type="compositionally biased region" description="Basic and acidic residues" evidence="17">
    <location>
        <begin position="799"/>
        <end position="816"/>
    </location>
</feature>
<dbReference type="Gene3D" id="3.30.450.20">
    <property type="entry name" value="PAS domain"/>
    <property type="match status" value="1"/>
</dbReference>
<evidence type="ECO:0000259" key="19">
    <source>
        <dbReference type="PROSITE" id="PS50259"/>
    </source>
</evidence>
<keyword evidence="4 18" id="KW-0812">Transmembrane</keyword>
<dbReference type="PANTHER" id="PTHR32546">
    <property type="entry name" value="G-PROTEIN COUPLED RECEPTOR 158-RELATED"/>
    <property type="match status" value="1"/>
</dbReference>
<evidence type="ECO:0000313" key="20">
    <source>
        <dbReference type="Proteomes" id="UP000694844"/>
    </source>
</evidence>
<keyword evidence="5" id="KW-0732">Signal</keyword>
<keyword evidence="14" id="KW-0628">Postsynaptic cell membrane</keyword>
<dbReference type="Pfam" id="PF00003">
    <property type="entry name" value="7tm_3"/>
    <property type="match status" value="1"/>
</dbReference>
<feature type="domain" description="G-protein coupled receptors family 3 profile" evidence="19">
    <location>
        <begin position="468"/>
        <end position="667"/>
    </location>
</feature>
<keyword evidence="15" id="KW-0966">Cell projection</keyword>
<keyword evidence="20" id="KW-1185">Reference proteome</keyword>
<proteinExistence type="inferred from homology"/>
<dbReference type="CDD" id="cd12913">
    <property type="entry name" value="PDC1_MCP_like"/>
    <property type="match status" value="1"/>
</dbReference>
<dbReference type="PANTHER" id="PTHR32546:SF26">
    <property type="entry name" value="SMOG, ISOFORM D"/>
    <property type="match status" value="1"/>
</dbReference>
<keyword evidence="11 21" id="KW-0675">Receptor</keyword>
<keyword evidence="7" id="KW-0770">Synapse</keyword>
<dbReference type="RefSeq" id="XP_022322738.1">
    <property type="nucleotide sequence ID" value="XM_022467030.1"/>
</dbReference>
<evidence type="ECO:0000256" key="4">
    <source>
        <dbReference type="ARBA" id="ARBA00022692"/>
    </source>
</evidence>
<evidence type="ECO:0000256" key="12">
    <source>
        <dbReference type="ARBA" id="ARBA00023180"/>
    </source>
</evidence>
<protein>
    <submittedName>
        <fullName evidence="21">Probable G-protein coupled receptor 158</fullName>
    </submittedName>
</protein>
<dbReference type="GeneID" id="111124167"/>
<keyword evidence="8" id="KW-0297">G-protein coupled receptor</keyword>
<keyword evidence="9 18" id="KW-0472">Membrane</keyword>
<evidence type="ECO:0000256" key="8">
    <source>
        <dbReference type="ARBA" id="ARBA00023040"/>
    </source>
</evidence>
<evidence type="ECO:0000256" key="15">
    <source>
        <dbReference type="ARBA" id="ARBA00023273"/>
    </source>
</evidence>
<dbReference type="InterPro" id="IPR054714">
    <property type="entry name" value="GPR158_179_extracellular"/>
</dbReference>
<evidence type="ECO:0000256" key="9">
    <source>
        <dbReference type="ARBA" id="ARBA00023136"/>
    </source>
</evidence>
<dbReference type="InterPro" id="IPR043458">
    <property type="entry name" value="GPR158/179"/>
</dbReference>
<evidence type="ECO:0000256" key="7">
    <source>
        <dbReference type="ARBA" id="ARBA00023018"/>
    </source>
</evidence>